<dbReference type="PANTHER" id="PTHR12302">
    <property type="entry name" value="EBNA2 BINDING PROTEIN P100"/>
    <property type="match status" value="1"/>
</dbReference>
<dbReference type="SUPFAM" id="SSF50199">
    <property type="entry name" value="Staphylococcal nuclease"/>
    <property type="match status" value="1"/>
</dbReference>
<dbReference type="PANTHER" id="PTHR12302:SF26">
    <property type="entry name" value="BLR1266 PROTEIN"/>
    <property type="match status" value="1"/>
</dbReference>
<feature type="signal peptide" evidence="2">
    <location>
        <begin position="1"/>
        <end position="18"/>
    </location>
</feature>
<evidence type="ECO:0000259" key="3">
    <source>
        <dbReference type="PROSITE" id="PS50830"/>
    </source>
</evidence>
<dbReference type="InterPro" id="IPR016071">
    <property type="entry name" value="Staphylococal_nuclease_OB-fold"/>
</dbReference>
<dbReference type="Pfam" id="PF05901">
    <property type="entry name" value="Excalibur"/>
    <property type="match status" value="1"/>
</dbReference>
<proteinExistence type="predicted"/>
<reference evidence="4" key="1">
    <citation type="submission" date="2022-03" db="EMBL/GenBank/DDBJ databases">
        <title>Identification of a novel bacterium isolated from mangrove sediments.</title>
        <authorList>
            <person name="Pan X."/>
        </authorList>
    </citation>
    <scope>NUCLEOTIDE SEQUENCE</scope>
    <source>
        <strain evidence="4">B2580</strain>
    </source>
</reference>
<dbReference type="PROSITE" id="PS50830">
    <property type="entry name" value="TNASE_3"/>
    <property type="match status" value="1"/>
</dbReference>
<evidence type="ECO:0000313" key="4">
    <source>
        <dbReference type="EMBL" id="MCJ2181055.1"/>
    </source>
</evidence>
<dbReference type="InterPro" id="IPR035437">
    <property type="entry name" value="SNase_OB-fold_sf"/>
</dbReference>
<organism evidence="4 5">
    <name type="scientific">Novosphingobium album</name>
    <name type="common">ex Hu et al. 2023</name>
    <dbReference type="NCBI Taxonomy" id="2930093"/>
    <lineage>
        <taxon>Bacteria</taxon>
        <taxon>Pseudomonadati</taxon>
        <taxon>Pseudomonadota</taxon>
        <taxon>Alphaproteobacteria</taxon>
        <taxon>Sphingomonadales</taxon>
        <taxon>Sphingomonadaceae</taxon>
        <taxon>Novosphingobium</taxon>
    </lineage>
</organism>
<gene>
    <name evidence="4" type="ORF">MTR64_21025</name>
</gene>
<dbReference type="RefSeq" id="WP_243996526.1">
    <property type="nucleotide sequence ID" value="NZ_JALHLE010000057.1"/>
</dbReference>
<evidence type="ECO:0000313" key="5">
    <source>
        <dbReference type="Proteomes" id="UP001162880"/>
    </source>
</evidence>
<dbReference type="InterPro" id="IPR008613">
    <property type="entry name" value="Excalibur_Ca-bd_domain"/>
</dbReference>
<keyword evidence="2" id="KW-0732">Signal</keyword>
<evidence type="ECO:0000256" key="2">
    <source>
        <dbReference type="SAM" id="SignalP"/>
    </source>
</evidence>
<name>A0ABT0B7L2_9SPHN</name>
<dbReference type="Proteomes" id="UP001162880">
    <property type="component" value="Unassembled WGS sequence"/>
</dbReference>
<dbReference type="SMART" id="SM00318">
    <property type="entry name" value="SNc"/>
    <property type="match status" value="1"/>
</dbReference>
<dbReference type="Gene3D" id="2.40.50.90">
    <property type="match status" value="1"/>
</dbReference>
<accession>A0ABT0B7L2</accession>
<dbReference type="Pfam" id="PF00565">
    <property type="entry name" value="SNase"/>
    <property type="match status" value="1"/>
</dbReference>
<feature type="chain" id="PRO_5046348886" evidence="2">
    <location>
        <begin position="19"/>
        <end position="227"/>
    </location>
</feature>
<dbReference type="EMBL" id="JALHLE010000057">
    <property type="protein sequence ID" value="MCJ2181055.1"/>
    <property type="molecule type" value="Genomic_DNA"/>
</dbReference>
<evidence type="ECO:0000256" key="1">
    <source>
        <dbReference type="SAM" id="MobiDB-lite"/>
    </source>
</evidence>
<feature type="region of interest" description="Disordered" evidence="1">
    <location>
        <begin position="150"/>
        <end position="171"/>
    </location>
</feature>
<feature type="region of interest" description="Disordered" evidence="1">
    <location>
        <begin position="208"/>
        <end position="227"/>
    </location>
</feature>
<protein>
    <submittedName>
        <fullName evidence="4">Thermonuclease family protein</fullName>
    </submittedName>
</protein>
<sequence length="227" mass="24926">MWRLLLALLFFLPSGASAQMILGTAKVIDGDTIDLGGQRVRLHGIDAVEAQQSCSRNGELWNCGQDATALLSSLANGRPVTCRQRDIDRYDRIVATCEVGRQDLGKAMIDAGFAVALPQFSQAYLENEALAKQRRTGIWGSEFDPPATYRAAHPTQYRPPVQPKTTPQTFRQRPVVERNQSSGAYYRNCAAAWAAGVAPIYRGQPGYRPEMDGDGDGIACEPIRGRR</sequence>
<keyword evidence="5" id="KW-1185">Reference proteome</keyword>
<dbReference type="SMART" id="SM00894">
    <property type="entry name" value="Excalibur"/>
    <property type="match status" value="1"/>
</dbReference>
<feature type="domain" description="TNase-like" evidence="3">
    <location>
        <begin position="18"/>
        <end position="141"/>
    </location>
</feature>
<comment type="caution">
    <text evidence="4">The sequence shown here is derived from an EMBL/GenBank/DDBJ whole genome shotgun (WGS) entry which is preliminary data.</text>
</comment>